<evidence type="ECO:0000259" key="5">
    <source>
        <dbReference type="Pfam" id="PF06803"/>
    </source>
</evidence>
<keyword evidence="7" id="KW-1185">Reference proteome</keyword>
<keyword evidence="4" id="KW-0472">Membrane</keyword>
<keyword evidence="2" id="KW-0812">Transmembrane</keyword>
<comment type="caution">
    <text evidence="6">The sequence shown here is derived from an EMBL/GenBank/DDBJ whole genome shotgun (WGS) entry which is preliminary data.</text>
</comment>
<dbReference type="EMBL" id="JASZYV010000003">
    <property type="protein sequence ID" value="MDM0045807.1"/>
    <property type="molecule type" value="Genomic_DNA"/>
</dbReference>
<evidence type="ECO:0000256" key="3">
    <source>
        <dbReference type="ARBA" id="ARBA00022989"/>
    </source>
</evidence>
<evidence type="ECO:0000256" key="1">
    <source>
        <dbReference type="ARBA" id="ARBA00004127"/>
    </source>
</evidence>
<accession>A0ABT7NCZ2</accession>
<dbReference type="InterPro" id="IPR010652">
    <property type="entry name" value="DUF1232"/>
</dbReference>
<evidence type="ECO:0000313" key="7">
    <source>
        <dbReference type="Proteomes" id="UP001174908"/>
    </source>
</evidence>
<protein>
    <submittedName>
        <fullName evidence="6">DUF1232 domain-containing protein</fullName>
    </submittedName>
</protein>
<reference evidence="6" key="1">
    <citation type="submission" date="2023-06" db="EMBL/GenBank/DDBJ databases">
        <authorList>
            <person name="Jiang Y."/>
            <person name="Liu Q."/>
        </authorList>
    </citation>
    <scope>NUCLEOTIDE SEQUENCE</scope>
    <source>
        <strain evidence="6">CGMCC 1.12089</strain>
    </source>
</reference>
<evidence type="ECO:0000256" key="4">
    <source>
        <dbReference type="ARBA" id="ARBA00023136"/>
    </source>
</evidence>
<dbReference type="Pfam" id="PF06803">
    <property type="entry name" value="DUF1232"/>
    <property type="match status" value="1"/>
</dbReference>
<comment type="subcellular location">
    <subcellularLocation>
        <location evidence="1">Endomembrane system</location>
        <topology evidence="1">Multi-pass membrane protein</topology>
    </subcellularLocation>
</comment>
<feature type="domain" description="DUF1232" evidence="5">
    <location>
        <begin position="32"/>
        <end position="66"/>
    </location>
</feature>
<proteinExistence type="predicted"/>
<keyword evidence="3" id="KW-1133">Transmembrane helix</keyword>
<evidence type="ECO:0000313" key="6">
    <source>
        <dbReference type="EMBL" id="MDM0045807.1"/>
    </source>
</evidence>
<evidence type="ECO:0000256" key="2">
    <source>
        <dbReference type="ARBA" id="ARBA00022692"/>
    </source>
</evidence>
<dbReference type="RefSeq" id="WP_286660917.1">
    <property type="nucleotide sequence ID" value="NZ_JASZYV010000003.1"/>
</dbReference>
<sequence>MWKLGTLWFGLRKELALAWAMLRDPSTPVASRLAILAAVAYVLSPIDLVSDLIPILGWIDDGVVAVLLLRLAARWMPGDLYQALKSRVERNPPRRDAR</sequence>
<name>A0ABT7NCZ2_9BURK</name>
<dbReference type="Proteomes" id="UP001174908">
    <property type="component" value="Unassembled WGS sequence"/>
</dbReference>
<organism evidence="6 7">
    <name type="scientific">Variovorax dokdonensis</name>
    <dbReference type="NCBI Taxonomy" id="344883"/>
    <lineage>
        <taxon>Bacteria</taxon>
        <taxon>Pseudomonadati</taxon>
        <taxon>Pseudomonadota</taxon>
        <taxon>Betaproteobacteria</taxon>
        <taxon>Burkholderiales</taxon>
        <taxon>Comamonadaceae</taxon>
        <taxon>Variovorax</taxon>
    </lineage>
</organism>
<gene>
    <name evidence="6" type="ORF">QTH91_15070</name>
</gene>